<proteinExistence type="predicted"/>
<gene>
    <name evidence="1" type="ORF">S01H1_58543</name>
</gene>
<dbReference type="AlphaFoldDB" id="X0VQB9"/>
<organism evidence="1">
    <name type="scientific">marine sediment metagenome</name>
    <dbReference type="NCBI Taxonomy" id="412755"/>
    <lineage>
        <taxon>unclassified sequences</taxon>
        <taxon>metagenomes</taxon>
        <taxon>ecological metagenomes</taxon>
    </lineage>
</organism>
<dbReference type="InterPro" id="IPR016161">
    <property type="entry name" value="Ald_DH/histidinol_DH"/>
</dbReference>
<dbReference type="Gene3D" id="3.40.605.10">
    <property type="entry name" value="Aldehyde Dehydrogenase, Chain A, domain 1"/>
    <property type="match status" value="1"/>
</dbReference>
<name>X0VQB9_9ZZZZ</name>
<feature type="non-terminal residue" evidence="1">
    <location>
        <position position="135"/>
    </location>
</feature>
<sequence length="135" mass="14674">MTRLTDSQVEQIARRVVDVLGERARQAPAAATQLVERPDKLPAGIFTTIDEAVAAAQTAHLALMTQPLAKRQEMIAAIRSSMLQHAEDLARRACQETGLGRVEDKIIKNRLVATKTPGTEVLAPITWTGDHGLTL</sequence>
<dbReference type="GO" id="GO:0016491">
    <property type="term" value="F:oxidoreductase activity"/>
    <property type="evidence" value="ECO:0007669"/>
    <property type="project" value="InterPro"/>
</dbReference>
<evidence type="ECO:0008006" key="2">
    <source>
        <dbReference type="Google" id="ProtNLM"/>
    </source>
</evidence>
<protein>
    <recommendedName>
        <fullName evidence="2">Aldehyde dehydrogenase domain-containing protein</fullName>
    </recommendedName>
</protein>
<evidence type="ECO:0000313" key="1">
    <source>
        <dbReference type="EMBL" id="GAG20425.1"/>
    </source>
</evidence>
<reference evidence="1" key="1">
    <citation type="journal article" date="2014" name="Front. Microbiol.">
        <title>High frequency of phylogenetically diverse reductive dehalogenase-homologous genes in deep subseafloor sedimentary metagenomes.</title>
        <authorList>
            <person name="Kawai M."/>
            <person name="Futagami T."/>
            <person name="Toyoda A."/>
            <person name="Takaki Y."/>
            <person name="Nishi S."/>
            <person name="Hori S."/>
            <person name="Arai W."/>
            <person name="Tsubouchi T."/>
            <person name="Morono Y."/>
            <person name="Uchiyama I."/>
            <person name="Ito T."/>
            <person name="Fujiyama A."/>
            <person name="Inagaki F."/>
            <person name="Takami H."/>
        </authorList>
    </citation>
    <scope>NUCLEOTIDE SEQUENCE</scope>
    <source>
        <strain evidence="1">Expedition CK06-06</strain>
    </source>
</reference>
<dbReference type="InterPro" id="IPR016162">
    <property type="entry name" value="Ald_DH_N"/>
</dbReference>
<dbReference type="EMBL" id="BARS01038246">
    <property type="protein sequence ID" value="GAG20425.1"/>
    <property type="molecule type" value="Genomic_DNA"/>
</dbReference>
<dbReference type="SUPFAM" id="SSF53720">
    <property type="entry name" value="ALDH-like"/>
    <property type="match status" value="1"/>
</dbReference>
<accession>X0VQB9</accession>
<comment type="caution">
    <text evidence="1">The sequence shown here is derived from an EMBL/GenBank/DDBJ whole genome shotgun (WGS) entry which is preliminary data.</text>
</comment>